<feature type="domain" description="Glycosyltransferase 61 catalytic" evidence="1">
    <location>
        <begin position="133"/>
        <end position="304"/>
    </location>
</feature>
<name>A0A560AGL1_AZOBR</name>
<dbReference type="InterPro" id="IPR049625">
    <property type="entry name" value="Glyco_transf_61_cat"/>
</dbReference>
<sequence length="380" mass="40408">MPPTPPPPITTELPADADLLTLLSPAFEAPPPTIRHRERVPPDVLRSMEATWAPGRFEERPVSVLRLRDVWVAKEGLVFDRDGALYHRTVTQHSAAEVAGAQAAVREAIARGGATPDRDGPVVLCKKRGVGNYGHWLMEMLPRAHLVHRHRPGLGARVLVADVPGQLRASMAASLALLGIDPARAVVAGDAPRAFGELLLVEGLTDHGAYMSPLVMECVEALAAAVPPRPPCPLLVSRQSVGFRRLVDEDALLMQAMAAGGVPVEPALLPLADQIALFKGASRIAGVMGAALTNIAFAAPGTRVTALAPAGMPDTFFWFIATLRGLDYTEIRCTPSGPVRGNMPWDTDLLLDPEDAAEILGFESREPPLPDAMPVSGCAP</sequence>
<evidence type="ECO:0000313" key="3">
    <source>
        <dbReference type="Proteomes" id="UP000316083"/>
    </source>
</evidence>
<proteinExistence type="predicted"/>
<reference evidence="2 3" key="1">
    <citation type="submission" date="2019-06" db="EMBL/GenBank/DDBJ databases">
        <title>Genomic Encyclopedia of Type Strains, Phase IV (KMG-V): Genome sequencing to study the core and pangenomes of soil and plant-associated prokaryotes.</title>
        <authorList>
            <person name="Whitman W."/>
        </authorList>
    </citation>
    <scope>NUCLEOTIDE SEQUENCE [LARGE SCALE GENOMIC DNA]</scope>
    <source>
        <strain evidence="2 3">BR 11796</strain>
    </source>
</reference>
<dbReference type="EMBL" id="VITF01000024">
    <property type="protein sequence ID" value="TWA59513.1"/>
    <property type="molecule type" value="Genomic_DNA"/>
</dbReference>
<dbReference type="Proteomes" id="UP000316083">
    <property type="component" value="Unassembled WGS sequence"/>
</dbReference>
<dbReference type="Pfam" id="PF04577">
    <property type="entry name" value="Glyco_transf_61"/>
    <property type="match status" value="1"/>
</dbReference>
<dbReference type="InterPro" id="IPR024698">
    <property type="entry name" value="Caps_psacc_synth_Cps23fI-typ"/>
</dbReference>
<comment type="caution">
    <text evidence="2">The sequence shown here is derived from an EMBL/GenBank/DDBJ whole genome shotgun (WGS) entry which is preliminary data.</text>
</comment>
<dbReference type="AlphaFoldDB" id="A0A560AGL1"/>
<gene>
    <name evidence="2" type="ORF">FBZ82_12435</name>
</gene>
<dbReference type="GO" id="GO:0016757">
    <property type="term" value="F:glycosyltransferase activity"/>
    <property type="evidence" value="ECO:0007669"/>
    <property type="project" value="InterPro"/>
</dbReference>
<dbReference type="PIRSF" id="PIRSF030158">
    <property type="entry name" value="UCP030158"/>
    <property type="match status" value="1"/>
</dbReference>
<accession>A0A560AGL1</accession>
<dbReference type="RefSeq" id="WP_145679855.1">
    <property type="nucleotide sequence ID" value="NZ_VITF01000024.1"/>
</dbReference>
<protein>
    <submittedName>
        <fullName evidence="2">Capsular polysaccharide biosynthesis protein</fullName>
    </submittedName>
</protein>
<evidence type="ECO:0000259" key="1">
    <source>
        <dbReference type="Pfam" id="PF04577"/>
    </source>
</evidence>
<evidence type="ECO:0000313" key="2">
    <source>
        <dbReference type="EMBL" id="TWA59513.1"/>
    </source>
</evidence>
<organism evidence="2 3">
    <name type="scientific">Azospirillum brasilense</name>
    <dbReference type="NCBI Taxonomy" id="192"/>
    <lineage>
        <taxon>Bacteria</taxon>
        <taxon>Pseudomonadati</taxon>
        <taxon>Pseudomonadota</taxon>
        <taxon>Alphaproteobacteria</taxon>
        <taxon>Rhodospirillales</taxon>
        <taxon>Azospirillaceae</taxon>
        <taxon>Azospirillum</taxon>
    </lineage>
</organism>